<dbReference type="Proteomes" id="UP000001876">
    <property type="component" value="Unassembled WGS sequence"/>
</dbReference>
<dbReference type="InterPro" id="IPR006224">
    <property type="entry name" value="PsdUridine_synth_RluA-like_CS"/>
</dbReference>
<accession>C1N0H2</accession>
<dbReference type="PANTHER" id="PTHR21600:SF40">
    <property type="entry name" value="PSEUDOURIDYLATE SYNTHASE RPUSD2"/>
    <property type="match status" value="1"/>
</dbReference>
<dbReference type="eggNOG" id="KOG1919">
    <property type="taxonomic scope" value="Eukaryota"/>
</dbReference>
<dbReference type="PANTHER" id="PTHR21600">
    <property type="entry name" value="MITOCHONDRIAL RNA PSEUDOURIDINE SYNTHASE"/>
    <property type="match status" value="1"/>
</dbReference>
<dbReference type="AlphaFoldDB" id="C1N0H2"/>
<evidence type="ECO:0000313" key="4">
    <source>
        <dbReference type="EMBL" id="EEH54019.1"/>
    </source>
</evidence>
<sequence length="497" mass="53062">MDLFASPPSPSDYVSIRGMRIVKPYAFDFVCHVKKRMEGVDVVELFAREFPARPREYYERAHASGALRVENVRAKSNGGNGGNGGNDNARTSDVIRPLRPLKAGERVRHALHRHEPPTLDRPVEVIAVADDLVAIHKPATMPVHPTGQYRKNTVLGYLAAHRRDLGKLFPVHRLDKNVSGLLVMARTPTTANAMRTQVEGREVSKEYLALVTMKIFNAGGNAETVAAAALTAFAREEGTDVFAARCDAAVAYDERARVASCDVSVADGAKDASTAFELVARGEWGVGGGDGGGDGGSACPFEDVVVRGGLPRRALLVRCRPTTGRTHQIRAHLSRLGWPIVNDVKYGGARAADLGGDALALDAGDADRRDNRDGSRPDGYGAALRRIVSDGDGDVRELADGETVPAPPEGPTATATGTQLATGYSSFSSSSFPSCAHCPFVAHGVSGQTSDDFAEGDLERLALHCSRYSGAGWAFRCPDPPWLPAIDPADRSGDRDE</sequence>
<evidence type="ECO:0000259" key="3">
    <source>
        <dbReference type="Pfam" id="PF00849"/>
    </source>
</evidence>
<keyword evidence="5" id="KW-1185">Reference proteome</keyword>
<dbReference type="OrthoDB" id="424794at2759"/>
<dbReference type="InterPro" id="IPR050188">
    <property type="entry name" value="RluA_PseudoU_synthase"/>
</dbReference>
<gene>
    <name evidence="4" type="ORF">MICPUCDRAFT_51019</name>
</gene>
<comment type="catalytic activity">
    <reaction evidence="1">
        <text>a uridine in RNA = a pseudouridine in RNA</text>
        <dbReference type="Rhea" id="RHEA:48348"/>
        <dbReference type="Rhea" id="RHEA-COMP:12068"/>
        <dbReference type="Rhea" id="RHEA-COMP:12069"/>
        <dbReference type="ChEBI" id="CHEBI:65314"/>
        <dbReference type="ChEBI" id="CHEBI:65315"/>
    </reaction>
</comment>
<reference evidence="4 5" key="1">
    <citation type="journal article" date="2009" name="Science">
        <title>Green evolution and dynamic adaptations revealed by genomes of the marine picoeukaryotes Micromonas.</title>
        <authorList>
            <person name="Worden A.Z."/>
            <person name="Lee J.H."/>
            <person name="Mock T."/>
            <person name="Rouze P."/>
            <person name="Simmons M.P."/>
            <person name="Aerts A.L."/>
            <person name="Allen A.E."/>
            <person name="Cuvelier M.L."/>
            <person name="Derelle E."/>
            <person name="Everett M.V."/>
            <person name="Foulon E."/>
            <person name="Grimwood J."/>
            <person name="Gundlach H."/>
            <person name="Henrissat B."/>
            <person name="Napoli C."/>
            <person name="McDonald S.M."/>
            <person name="Parker M.S."/>
            <person name="Rombauts S."/>
            <person name="Salamov A."/>
            <person name="Von Dassow P."/>
            <person name="Badger J.H."/>
            <person name="Coutinho P.M."/>
            <person name="Demir E."/>
            <person name="Dubchak I."/>
            <person name="Gentemann C."/>
            <person name="Eikrem W."/>
            <person name="Gready J.E."/>
            <person name="John U."/>
            <person name="Lanier W."/>
            <person name="Lindquist E.A."/>
            <person name="Lucas S."/>
            <person name="Mayer K.F."/>
            <person name="Moreau H."/>
            <person name="Not F."/>
            <person name="Otillar R."/>
            <person name="Panaud O."/>
            <person name="Pangilinan J."/>
            <person name="Paulsen I."/>
            <person name="Piegu B."/>
            <person name="Poliakov A."/>
            <person name="Robbens S."/>
            <person name="Schmutz J."/>
            <person name="Toulza E."/>
            <person name="Wyss T."/>
            <person name="Zelensky A."/>
            <person name="Zhou K."/>
            <person name="Armbrust E.V."/>
            <person name="Bhattacharya D."/>
            <person name="Goodenough U.W."/>
            <person name="Van de Peer Y."/>
            <person name="Grigoriev I.V."/>
        </authorList>
    </citation>
    <scope>NUCLEOTIDE SEQUENCE [LARGE SCALE GENOMIC DNA]</scope>
    <source>
        <strain evidence="4 5">CCMP1545</strain>
    </source>
</reference>
<protein>
    <submittedName>
        <fullName evidence="4">Predicted protein</fullName>
    </submittedName>
</protein>
<dbReference type="Gene3D" id="3.30.2350.10">
    <property type="entry name" value="Pseudouridine synthase"/>
    <property type="match status" value="1"/>
</dbReference>
<dbReference type="InterPro" id="IPR006145">
    <property type="entry name" value="PsdUridine_synth_RsuA/RluA"/>
</dbReference>
<dbReference type="GeneID" id="9686828"/>
<name>C1N0H2_MICPC</name>
<feature type="region of interest" description="Disordered" evidence="2">
    <location>
        <begin position="71"/>
        <end position="92"/>
    </location>
</feature>
<dbReference type="KEGG" id="mpp:MICPUCDRAFT_51019"/>
<dbReference type="GO" id="GO:0009982">
    <property type="term" value="F:pseudouridine synthase activity"/>
    <property type="evidence" value="ECO:0007669"/>
    <property type="project" value="InterPro"/>
</dbReference>
<proteinExistence type="predicted"/>
<dbReference type="GO" id="GO:0003723">
    <property type="term" value="F:RNA binding"/>
    <property type="evidence" value="ECO:0007669"/>
    <property type="project" value="InterPro"/>
</dbReference>
<dbReference type="SUPFAM" id="SSF55120">
    <property type="entry name" value="Pseudouridine synthase"/>
    <property type="match status" value="1"/>
</dbReference>
<evidence type="ECO:0000256" key="1">
    <source>
        <dbReference type="ARBA" id="ARBA00000073"/>
    </source>
</evidence>
<evidence type="ECO:0000256" key="2">
    <source>
        <dbReference type="SAM" id="MobiDB-lite"/>
    </source>
</evidence>
<dbReference type="RefSeq" id="XP_003061389.1">
    <property type="nucleotide sequence ID" value="XM_003061343.1"/>
</dbReference>
<dbReference type="GO" id="GO:0000455">
    <property type="term" value="P:enzyme-directed rRNA pseudouridine synthesis"/>
    <property type="evidence" value="ECO:0007669"/>
    <property type="project" value="TreeGrafter"/>
</dbReference>
<dbReference type="PROSITE" id="PS01129">
    <property type="entry name" value="PSI_RLU"/>
    <property type="match status" value="1"/>
</dbReference>
<organism evidence="5">
    <name type="scientific">Micromonas pusilla (strain CCMP1545)</name>
    <name type="common">Picoplanktonic green alga</name>
    <dbReference type="NCBI Taxonomy" id="564608"/>
    <lineage>
        <taxon>Eukaryota</taxon>
        <taxon>Viridiplantae</taxon>
        <taxon>Chlorophyta</taxon>
        <taxon>Mamiellophyceae</taxon>
        <taxon>Mamiellales</taxon>
        <taxon>Mamiellaceae</taxon>
        <taxon>Micromonas</taxon>
    </lineage>
</organism>
<feature type="domain" description="Pseudouridine synthase RsuA/RluA-like" evidence="3">
    <location>
        <begin position="131"/>
        <end position="334"/>
    </location>
</feature>
<evidence type="ECO:0000313" key="5">
    <source>
        <dbReference type="Proteomes" id="UP000001876"/>
    </source>
</evidence>
<dbReference type="InterPro" id="IPR020103">
    <property type="entry name" value="PsdUridine_synth_cat_dom_sf"/>
</dbReference>
<dbReference type="EMBL" id="GG663744">
    <property type="protein sequence ID" value="EEH54019.1"/>
    <property type="molecule type" value="Genomic_DNA"/>
</dbReference>
<dbReference type="Pfam" id="PF00849">
    <property type="entry name" value="PseudoU_synth_2"/>
    <property type="match status" value="1"/>
</dbReference>